<dbReference type="Gene3D" id="3.40.50.2300">
    <property type="match status" value="2"/>
</dbReference>
<dbReference type="PROSITE" id="PS51257">
    <property type="entry name" value="PROKAR_LIPOPROTEIN"/>
    <property type="match status" value="1"/>
</dbReference>
<dbReference type="AlphaFoldDB" id="A0A5Q2RPJ5"/>
<dbReference type="PANTHER" id="PTHR34296">
    <property type="entry name" value="TRANSCRIPTIONAL ACTIVATOR PROTEIN MED"/>
    <property type="match status" value="1"/>
</dbReference>
<evidence type="ECO:0000256" key="3">
    <source>
        <dbReference type="ARBA" id="ARBA00022475"/>
    </source>
</evidence>
<dbReference type="Pfam" id="PF02608">
    <property type="entry name" value="Bmp"/>
    <property type="match status" value="1"/>
</dbReference>
<keyword evidence="6" id="KW-0449">Lipoprotein</keyword>
<accession>A0A5Q2RPJ5</accession>
<evidence type="ECO:0000256" key="1">
    <source>
        <dbReference type="ARBA" id="ARBA00004193"/>
    </source>
</evidence>
<keyword evidence="4 8" id="KW-0732">Signal</keyword>
<dbReference type="CDD" id="cd06354">
    <property type="entry name" value="PBP1_PrnA-like"/>
    <property type="match status" value="1"/>
</dbReference>
<evidence type="ECO:0000259" key="9">
    <source>
        <dbReference type="Pfam" id="PF02608"/>
    </source>
</evidence>
<evidence type="ECO:0000313" key="10">
    <source>
        <dbReference type="EMBL" id="QGG96037.1"/>
    </source>
</evidence>
<feature type="chain" id="PRO_5039313880" evidence="8">
    <location>
        <begin position="28"/>
        <end position="370"/>
    </location>
</feature>
<comment type="similarity">
    <text evidence="2">Belongs to the BMP lipoprotein family.</text>
</comment>
<feature type="compositionally biased region" description="Acidic residues" evidence="7">
    <location>
        <begin position="34"/>
        <end position="46"/>
    </location>
</feature>
<dbReference type="GO" id="GO:0005886">
    <property type="term" value="C:plasma membrane"/>
    <property type="evidence" value="ECO:0007669"/>
    <property type="project" value="UniProtKB-SubCell"/>
</dbReference>
<comment type="subcellular location">
    <subcellularLocation>
        <location evidence="1">Cell membrane</location>
        <topology evidence="1">Lipid-anchor</topology>
    </subcellularLocation>
</comment>
<keyword evidence="3" id="KW-1003">Cell membrane</keyword>
<evidence type="ECO:0000256" key="6">
    <source>
        <dbReference type="ARBA" id="ARBA00023288"/>
    </source>
</evidence>
<dbReference type="KEGG" id="atq:GH723_13535"/>
<gene>
    <name evidence="10" type="ORF">GH723_13535</name>
</gene>
<evidence type="ECO:0000256" key="4">
    <source>
        <dbReference type="ARBA" id="ARBA00022729"/>
    </source>
</evidence>
<dbReference type="InterPro" id="IPR050957">
    <property type="entry name" value="BMP_lipoprotein"/>
</dbReference>
<protein>
    <submittedName>
        <fullName evidence="10">BMP family ABC transporter substrate-binding protein</fullName>
    </submittedName>
</protein>
<proteinExistence type="inferred from homology"/>
<organism evidence="10 11">
    <name type="scientific">Actinomarinicola tropica</name>
    <dbReference type="NCBI Taxonomy" id="2789776"/>
    <lineage>
        <taxon>Bacteria</taxon>
        <taxon>Bacillati</taxon>
        <taxon>Actinomycetota</taxon>
        <taxon>Acidimicrobiia</taxon>
        <taxon>Acidimicrobiales</taxon>
        <taxon>Iamiaceae</taxon>
        <taxon>Actinomarinicola</taxon>
    </lineage>
</organism>
<evidence type="ECO:0000256" key="2">
    <source>
        <dbReference type="ARBA" id="ARBA00008610"/>
    </source>
</evidence>
<reference evidence="10 11" key="1">
    <citation type="submission" date="2019-11" db="EMBL/GenBank/DDBJ databases">
        <authorList>
            <person name="He Y."/>
        </authorList>
    </citation>
    <scope>NUCLEOTIDE SEQUENCE [LARGE SCALE GENOMIC DNA]</scope>
    <source>
        <strain evidence="10 11">SCSIO 58843</strain>
    </source>
</reference>
<dbReference type="SUPFAM" id="SSF53822">
    <property type="entry name" value="Periplasmic binding protein-like I"/>
    <property type="match status" value="1"/>
</dbReference>
<dbReference type="EMBL" id="CP045851">
    <property type="protein sequence ID" value="QGG96037.1"/>
    <property type="molecule type" value="Genomic_DNA"/>
</dbReference>
<dbReference type="Proteomes" id="UP000334019">
    <property type="component" value="Chromosome"/>
</dbReference>
<evidence type="ECO:0000313" key="11">
    <source>
        <dbReference type="Proteomes" id="UP000334019"/>
    </source>
</evidence>
<sequence length="370" mass="38582">MRRNCVRKNLKSLRLLFALLAVFGLIAAACGDDDGDDTGSGDDGTEQTDGGDGGDGDGEASDISVGMVYDIGGRGDQSFNDAAYRGLTQAADEFGIEVDDLEPSAGGENREELLRLLAEQGYDLVIGVGFAFADAVTAVSEEFPDTEFAIIDSVVEADNVASMVFAEEQGSFLVGAAAALQSESGQIGFIGGVENDLIAKFEAGYVAGAQAVNPDIQVEVSYISQPPDFSGFNDPARAREIAASMYQGGADVIYHAAGGSGNGLFEAAADAGEPGEVWAIGVDSDQYEIVGEPLNQYILTSMLKRVDNAVYQIIERYVGGEDISGVQEFDLESEGVGYSTSGDFLGDITGDLDAFAEQITAGDIEVPTAP</sequence>
<evidence type="ECO:0000256" key="5">
    <source>
        <dbReference type="ARBA" id="ARBA00023136"/>
    </source>
</evidence>
<evidence type="ECO:0000256" key="7">
    <source>
        <dbReference type="SAM" id="MobiDB-lite"/>
    </source>
</evidence>
<feature type="signal peptide" evidence="8">
    <location>
        <begin position="1"/>
        <end position="27"/>
    </location>
</feature>
<evidence type="ECO:0000256" key="8">
    <source>
        <dbReference type="SAM" id="SignalP"/>
    </source>
</evidence>
<feature type="domain" description="ABC transporter substrate-binding protein PnrA-like" evidence="9">
    <location>
        <begin position="64"/>
        <end position="367"/>
    </location>
</feature>
<dbReference type="InterPro" id="IPR028082">
    <property type="entry name" value="Peripla_BP_I"/>
</dbReference>
<dbReference type="InterPro" id="IPR003760">
    <property type="entry name" value="PnrA-like"/>
</dbReference>
<keyword evidence="5" id="KW-0472">Membrane</keyword>
<name>A0A5Q2RPJ5_9ACTN</name>
<feature type="region of interest" description="Disordered" evidence="7">
    <location>
        <begin position="34"/>
        <end position="59"/>
    </location>
</feature>
<keyword evidence="11" id="KW-1185">Reference proteome</keyword>
<dbReference type="PANTHER" id="PTHR34296:SF2">
    <property type="entry name" value="ABC TRANSPORTER GUANOSINE-BINDING PROTEIN NUPN"/>
    <property type="match status" value="1"/>
</dbReference>